<dbReference type="EMBL" id="RKHO01000001">
    <property type="protein sequence ID" value="ROR91764.1"/>
    <property type="molecule type" value="Genomic_DNA"/>
</dbReference>
<dbReference type="InterPro" id="IPR005564">
    <property type="entry name" value="Major_capsid_GpE"/>
</dbReference>
<accession>A0A3N2CX19</accession>
<sequence>MAIVFDGPVTPDALTTFVREVPSPADQVLNTILPDRVLNRNTVDLSELTRTNRTARFRAFDARLHVSERDTVATKQVKLPPLSSSVSVGEFERLQLEFARLGGTNQAAIVDAIYDDATNLTREVRARMEQARGDVLTDGKFTLAGEGNLTMEADFGVPANHIVAPATLWSNVASATIIANLTDWVNVYVATNGSRPTGMIVSTRAMNYMLQNAEIRSLAASLAGAPGLVTRPALDAALAAFGLPPVSLVYDSNVDVDGVSTKVIPDDRVILFGENVGYTAWGITATALELVGAAETDLSFADAPGIVGVVIKEGPPFRQFSYVDAVGMPVLENPRRLLIADVA</sequence>
<organism evidence="1 2">
    <name type="scientific">Nocardioides aurantiacus</name>
    <dbReference type="NCBI Taxonomy" id="86796"/>
    <lineage>
        <taxon>Bacteria</taxon>
        <taxon>Bacillati</taxon>
        <taxon>Actinomycetota</taxon>
        <taxon>Actinomycetes</taxon>
        <taxon>Propionibacteriales</taxon>
        <taxon>Nocardioidaceae</taxon>
        <taxon>Nocardioides</taxon>
    </lineage>
</organism>
<dbReference type="AlphaFoldDB" id="A0A3N2CX19"/>
<protein>
    <submittedName>
        <fullName evidence="1">Major capsid protein E</fullName>
    </submittedName>
</protein>
<dbReference type="Pfam" id="PF03864">
    <property type="entry name" value="Phage_cap_E"/>
    <property type="match status" value="1"/>
</dbReference>
<dbReference type="RefSeq" id="WP_123391375.1">
    <property type="nucleotide sequence ID" value="NZ_RKHO01000001.1"/>
</dbReference>
<name>A0A3N2CX19_9ACTN</name>
<keyword evidence="2" id="KW-1185">Reference proteome</keyword>
<proteinExistence type="predicted"/>
<dbReference type="Gene3D" id="3.90.1690.10">
    <property type="entry name" value="phage-related protein like domain"/>
    <property type="match status" value="1"/>
</dbReference>
<comment type="caution">
    <text evidence="1">The sequence shown here is derived from an EMBL/GenBank/DDBJ whole genome shotgun (WGS) entry which is preliminary data.</text>
</comment>
<dbReference type="Proteomes" id="UP000281738">
    <property type="component" value="Unassembled WGS sequence"/>
</dbReference>
<dbReference type="OrthoDB" id="3196427at2"/>
<evidence type="ECO:0000313" key="1">
    <source>
        <dbReference type="EMBL" id="ROR91764.1"/>
    </source>
</evidence>
<reference evidence="1 2" key="1">
    <citation type="submission" date="2018-11" db="EMBL/GenBank/DDBJ databases">
        <title>Sequencing the genomes of 1000 actinobacteria strains.</title>
        <authorList>
            <person name="Klenk H.-P."/>
        </authorList>
    </citation>
    <scope>NUCLEOTIDE SEQUENCE [LARGE SCALE GENOMIC DNA]</scope>
    <source>
        <strain evidence="1 2">DSM 12652</strain>
    </source>
</reference>
<gene>
    <name evidence="1" type="ORF">EDD33_2639</name>
</gene>
<evidence type="ECO:0000313" key="2">
    <source>
        <dbReference type="Proteomes" id="UP000281738"/>
    </source>
</evidence>
<dbReference type="InterPro" id="IPR053738">
    <property type="entry name" value="Lambda_capsid_assembly"/>
</dbReference>